<dbReference type="RefSeq" id="WP_170033734.1">
    <property type="nucleotide sequence ID" value="NZ_JABDTL010000001.1"/>
</dbReference>
<name>A0A841GZ92_9BACT</name>
<sequence>MPPDRLEAEKLFLDNLGYIDRLIDMASRRAGLRGDDADDFAAWIRVRLMDDDYAVIRDFRGTAKLTTYLTTVVNYQSVEYQRLHGGRWRLSAAAQRLGPPAPELERLVYRDGYTIAQAGQLLRTAGRTEKTDTELAHLFKELRIREPLRPEHDSSDMALGSAAASEQADEHVAAAETAAQRVRVLTALQHAMAALDPIDAVIARMHYVDDFTIAAIARTLKLEQKPLYRRLDRVRKQLRSELEAQGIDKESVREILPEGDGA</sequence>
<dbReference type="InterPro" id="IPR013324">
    <property type="entry name" value="RNA_pol_sigma_r3/r4-like"/>
</dbReference>
<dbReference type="SUPFAM" id="SSF88659">
    <property type="entry name" value="Sigma3 and sigma4 domains of RNA polymerase sigma factors"/>
    <property type="match status" value="1"/>
</dbReference>
<organism evidence="1 2">
    <name type="scientific">Longimicrobium terrae</name>
    <dbReference type="NCBI Taxonomy" id="1639882"/>
    <lineage>
        <taxon>Bacteria</taxon>
        <taxon>Pseudomonadati</taxon>
        <taxon>Gemmatimonadota</taxon>
        <taxon>Longimicrobiia</taxon>
        <taxon>Longimicrobiales</taxon>
        <taxon>Longimicrobiaceae</taxon>
        <taxon>Longimicrobium</taxon>
    </lineage>
</organism>
<evidence type="ECO:0000313" key="2">
    <source>
        <dbReference type="Proteomes" id="UP000582837"/>
    </source>
</evidence>
<dbReference type="AlphaFoldDB" id="A0A841GZ92"/>
<dbReference type="Proteomes" id="UP000582837">
    <property type="component" value="Unassembled WGS sequence"/>
</dbReference>
<gene>
    <name evidence="1" type="ORF">HNQ61_002749</name>
</gene>
<proteinExistence type="predicted"/>
<accession>A0A841GZ92</accession>
<dbReference type="Gene3D" id="1.10.10.10">
    <property type="entry name" value="Winged helix-like DNA-binding domain superfamily/Winged helix DNA-binding domain"/>
    <property type="match status" value="1"/>
</dbReference>
<keyword evidence="1" id="KW-0282">Flagellum</keyword>
<dbReference type="EMBL" id="JACHIA010000007">
    <property type="protein sequence ID" value="MBB6071125.1"/>
    <property type="molecule type" value="Genomic_DNA"/>
</dbReference>
<keyword evidence="2" id="KW-1185">Reference proteome</keyword>
<keyword evidence="1" id="KW-0966">Cell projection</keyword>
<protein>
    <submittedName>
        <fullName evidence="1">RNA polymerase sigma factor for flagellar operon FliA</fullName>
    </submittedName>
</protein>
<reference evidence="1 2" key="1">
    <citation type="submission" date="2020-08" db="EMBL/GenBank/DDBJ databases">
        <title>Genomic Encyclopedia of Type Strains, Phase IV (KMG-IV): sequencing the most valuable type-strain genomes for metagenomic binning, comparative biology and taxonomic classification.</title>
        <authorList>
            <person name="Goeker M."/>
        </authorList>
    </citation>
    <scope>NUCLEOTIDE SEQUENCE [LARGE SCALE GENOMIC DNA]</scope>
    <source>
        <strain evidence="1 2">DSM 29007</strain>
    </source>
</reference>
<evidence type="ECO:0000313" key="1">
    <source>
        <dbReference type="EMBL" id="MBB6071125.1"/>
    </source>
</evidence>
<dbReference type="InterPro" id="IPR036388">
    <property type="entry name" value="WH-like_DNA-bd_sf"/>
</dbReference>
<comment type="caution">
    <text evidence="1">The sequence shown here is derived from an EMBL/GenBank/DDBJ whole genome shotgun (WGS) entry which is preliminary data.</text>
</comment>
<keyword evidence="1" id="KW-0969">Cilium</keyword>